<dbReference type="InterPro" id="IPR037171">
    <property type="entry name" value="NagB/RpiA_transferase-like"/>
</dbReference>
<organism evidence="3 4">
    <name type="scientific">Actinoalloteichus fjordicus</name>
    <dbReference type="NCBI Taxonomy" id="1612552"/>
    <lineage>
        <taxon>Bacteria</taxon>
        <taxon>Bacillati</taxon>
        <taxon>Actinomycetota</taxon>
        <taxon>Actinomycetes</taxon>
        <taxon>Pseudonocardiales</taxon>
        <taxon>Pseudonocardiaceae</taxon>
        <taxon>Actinoalloteichus</taxon>
    </lineage>
</organism>
<keyword evidence="4" id="KW-1185">Reference proteome</keyword>
<feature type="domain" description="LUD" evidence="2">
    <location>
        <begin position="129"/>
        <end position="230"/>
    </location>
</feature>
<dbReference type="AlphaFoldDB" id="A0AAC9LEG3"/>
<feature type="region of interest" description="Disordered" evidence="1">
    <location>
        <begin position="1"/>
        <end position="30"/>
    </location>
</feature>
<dbReference type="Pfam" id="PF02589">
    <property type="entry name" value="LUD_dom"/>
    <property type="match status" value="1"/>
</dbReference>
<feature type="compositionally biased region" description="Low complexity" evidence="1">
    <location>
        <begin position="9"/>
        <end position="19"/>
    </location>
</feature>
<dbReference type="EMBL" id="CP016076">
    <property type="protein sequence ID" value="APU16156.1"/>
    <property type="molecule type" value="Genomic_DNA"/>
</dbReference>
<proteinExistence type="predicted"/>
<dbReference type="InterPro" id="IPR024185">
    <property type="entry name" value="FTHF_cligase-like_sf"/>
</dbReference>
<reference evidence="4" key="1">
    <citation type="submission" date="2016-06" db="EMBL/GenBank/DDBJ databases">
        <title>Complete genome sequence of Actinoalloteichus fjordicus DSM 46855 (=ADI127-17), type strain of the new species Actinoalloteichus fjordicus.</title>
        <authorList>
            <person name="Ruckert C."/>
            <person name="Nouioui I."/>
            <person name="Willmese J."/>
            <person name="van Wezel G."/>
            <person name="Klenk H.-P."/>
            <person name="Kalinowski J."/>
            <person name="Zotchev S.B."/>
        </authorList>
    </citation>
    <scope>NUCLEOTIDE SEQUENCE [LARGE SCALE GENOMIC DNA]</scope>
    <source>
        <strain evidence="4">ADI127-7</strain>
    </source>
</reference>
<evidence type="ECO:0000313" key="3">
    <source>
        <dbReference type="EMBL" id="APU16156.1"/>
    </source>
</evidence>
<gene>
    <name evidence="3" type="ORF">UA74_20655</name>
</gene>
<dbReference type="SUPFAM" id="SSF100950">
    <property type="entry name" value="NagB/RpiA/CoA transferase-like"/>
    <property type="match status" value="1"/>
</dbReference>
<dbReference type="Proteomes" id="UP000185511">
    <property type="component" value="Chromosome"/>
</dbReference>
<dbReference type="KEGG" id="acad:UA74_20655"/>
<name>A0AAC9LEG3_9PSEU</name>
<dbReference type="InterPro" id="IPR003741">
    <property type="entry name" value="LUD_dom"/>
</dbReference>
<evidence type="ECO:0000259" key="2">
    <source>
        <dbReference type="Pfam" id="PF02589"/>
    </source>
</evidence>
<dbReference type="PANTHER" id="PTHR43682">
    <property type="entry name" value="LACTATE UTILIZATION PROTEIN C"/>
    <property type="match status" value="1"/>
</dbReference>
<sequence>MAKSERAATGHAGTGQAAAERAGTGQAGSAREAVLGRIRAALADRPGPVTVPRDYDRTREAADPLALLAERIEDYRAVVHRVDAAGLPGRIATSLAARGARRMAAPVDLPTSWLAPEVTWRPDTDQSLTIDELDGIDGVLTGCAVAVAETGTLVLDAGEAQGRRVLTLLPDYHLCVVRADQVAVSLPEALARLDGTRPLTFVSGPSATSDIELNRVEGVHGPRTLEVVIVTGG</sequence>
<evidence type="ECO:0000256" key="1">
    <source>
        <dbReference type="SAM" id="MobiDB-lite"/>
    </source>
</evidence>
<dbReference type="PANTHER" id="PTHR43682:SF1">
    <property type="entry name" value="LACTATE UTILIZATION PROTEIN C"/>
    <property type="match status" value="1"/>
</dbReference>
<dbReference type="Gene3D" id="3.40.50.10420">
    <property type="entry name" value="NagB/RpiA/CoA transferase-like"/>
    <property type="match status" value="1"/>
</dbReference>
<protein>
    <recommendedName>
        <fullName evidence="2">LUD domain-containing protein</fullName>
    </recommendedName>
</protein>
<accession>A0AAC9LEG3</accession>
<evidence type="ECO:0000313" key="4">
    <source>
        <dbReference type="Proteomes" id="UP000185511"/>
    </source>
</evidence>